<reference evidence="8" key="1">
    <citation type="submission" date="2021-02" db="EMBL/GenBank/DDBJ databases">
        <authorList>
            <person name="Nowell W R."/>
        </authorList>
    </citation>
    <scope>NUCLEOTIDE SEQUENCE</scope>
</reference>
<dbReference type="EMBL" id="CAJOAY010000547">
    <property type="protein sequence ID" value="CAF3689345.1"/>
    <property type="molecule type" value="Genomic_DNA"/>
</dbReference>
<evidence type="ECO:0000256" key="6">
    <source>
        <dbReference type="SAM" id="Phobius"/>
    </source>
</evidence>
<evidence type="ECO:0000256" key="4">
    <source>
        <dbReference type="ARBA" id="ARBA00023136"/>
    </source>
</evidence>
<dbReference type="InterPro" id="IPR052114">
    <property type="entry name" value="ER_autophagy_membrane_reg"/>
</dbReference>
<feature type="transmembrane region" description="Helical" evidence="6">
    <location>
        <begin position="170"/>
        <end position="186"/>
    </location>
</feature>
<dbReference type="GO" id="GO:0005783">
    <property type="term" value="C:endoplasmic reticulum"/>
    <property type="evidence" value="ECO:0007669"/>
    <property type="project" value="UniProtKB-ARBA"/>
</dbReference>
<dbReference type="InterPro" id="IPR057282">
    <property type="entry name" value="RETREG1-3-like_RHD"/>
</dbReference>
<feature type="transmembrane region" description="Helical" evidence="6">
    <location>
        <begin position="78"/>
        <end position="104"/>
    </location>
</feature>
<keyword evidence="4 6" id="KW-0472">Membrane</keyword>
<protein>
    <recommendedName>
        <fullName evidence="7">RETREG1-3/ARL6IP-like N-terminal reticulon-homology domain-containing protein</fullName>
    </recommendedName>
</protein>
<sequence length="266" mass="30104">MSSGTGDSLVTSTMKKPYLKSDEIHQRTGELKQSLAIWRNILLPLNNLLEWEHKYDPLVIFGIITFIFIFILQANPSVLTLVSCVILVFVLIDLLVPMAIRIIYKNDNWTSTKDSKYSRLCERIANFEDHIKQLCESALKMRKERPLMYLMIGAIFLAFIAFCGQRIDNLLLSYLTTLTICLVPGIRNRQLIPFIRQYIIEFWNNKKSITSSSSSSSSSSTNVSVSSSTPTISSVRTSAIVRPSSTQQTHTLYSTTSYGINKTKAQ</sequence>
<organism evidence="8 9">
    <name type="scientific">Adineta steineri</name>
    <dbReference type="NCBI Taxonomy" id="433720"/>
    <lineage>
        <taxon>Eukaryota</taxon>
        <taxon>Metazoa</taxon>
        <taxon>Spiralia</taxon>
        <taxon>Gnathifera</taxon>
        <taxon>Rotifera</taxon>
        <taxon>Eurotatoria</taxon>
        <taxon>Bdelloidea</taxon>
        <taxon>Adinetida</taxon>
        <taxon>Adinetidae</taxon>
        <taxon>Adineta</taxon>
    </lineage>
</organism>
<proteinExistence type="predicted"/>
<evidence type="ECO:0000313" key="8">
    <source>
        <dbReference type="EMBL" id="CAF3689345.1"/>
    </source>
</evidence>
<dbReference type="PANTHER" id="PTHR20952">
    <property type="entry name" value="ADP-RIBOSYLATION-LIKE FACTOR 6-INTERACTING PROTEIN"/>
    <property type="match status" value="1"/>
</dbReference>
<dbReference type="GO" id="GO:0016020">
    <property type="term" value="C:membrane"/>
    <property type="evidence" value="ECO:0007669"/>
    <property type="project" value="UniProtKB-SubCell"/>
</dbReference>
<dbReference type="PANTHER" id="PTHR20952:SF0">
    <property type="entry name" value="ADP-RIBOSYLATION FACTOR-LIKE PROTEIN 6-INTERACTING PROTEIN 1"/>
    <property type="match status" value="1"/>
</dbReference>
<evidence type="ECO:0000256" key="5">
    <source>
        <dbReference type="SAM" id="MobiDB-lite"/>
    </source>
</evidence>
<keyword evidence="3 6" id="KW-1133">Transmembrane helix</keyword>
<evidence type="ECO:0000256" key="3">
    <source>
        <dbReference type="ARBA" id="ARBA00022989"/>
    </source>
</evidence>
<feature type="region of interest" description="Disordered" evidence="5">
    <location>
        <begin position="210"/>
        <end position="229"/>
    </location>
</feature>
<keyword evidence="2 6" id="KW-0812">Transmembrane</keyword>
<evidence type="ECO:0000313" key="9">
    <source>
        <dbReference type="Proteomes" id="UP000663881"/>
    </source>
</evidence>
<dbReference type="Proteomes" id="UP000663881">
    <property type="component" value="Unassembled WGS sequence"/>
</dbReference>
<feature type="domain" description="RETREG1-3/ARL6IP-like N-terminal reticulon-homology" evidence="7">
    <location>
        <begin position="40"/>
        <end position="192"/>
    </location>
</feature>
<evidence type="ECO:0000256" key="1">
    <source>
        <dbReference type="ARBA" id="ARBA00004141"/>
    </source>
</evidence>
<accession>A0A818UBM5</accession>
<dbReference type="AlphaFoldDB" id="A0A818UBM5"/>
<name>A0A818UBM5_9BILA</name>
<gene>
    <name evidence="8" type="ORF">OKA104_LOCUS11687</name>
</gene>
<evidence type="ECO:0000256" key="2">
    <source>
        <dbReference type="ARBA" id="ARBA00022692"/>
    </source>
</evidence>
<comment type="caution">
    <text evidence="8">The sequence shown here is derived from an EMBL/GenBank/DDBJ whole genome shotgun (WGS) entry which is preliminary data.</text>
</comment>
<dbReference type="Pfam" id="PF24456">
    <property type="entry name" value="RHD_RETREG1-3"/>
    <property type="match status" value="1"/>
</dbReference>
<comment type="subcellular location">
    <subcellularLocation>
        <location evidence="1">Membrane</location>
        <topology evidence="1">Multi-pass membrane protein</topology>
    </subcellularLocation>
</comment>
<feature type="transmembrane region" description="Helical" evidence="6">
    <location>
        <begin position="55"/>
        <end position="72"/>
    </location>
</feature>
<feature type="transmembrane region" description="Helical" evidence="6">
    <location>
        <begin position="147"/>
        <end position="164"/>
    </location>
</feature>
<evidence type="ECO:0000259" key="7">
    <source>
        <dbReference type="Pfam" id="PF24456"/>
    </source>
</evidence>